<protein>
    <recommendedName>
        <fullName evidence="2">Response regulatory domain-containing protein</fullName>
    </recommendedName>
</protein>
<feature type="domain" description="Response regulatory" evidence="2">
    <location>
        <begin position="122"/>
        <end position="241"/>
    </location>
</feature>
<dbReference type="PROSITE" id="PS50110">
    <property type="entry name" value="RESPONSE_REGULATORY"/>
    <property type="match status" value="1"/>
</dbReference>
<dbReference type="SMART" id="SM00448">
    <property type="entry name" value="REC"/>
    <property type="match status" value="1"/>
</dbReference>
<dbReference type="PANTHER" id="PTHR44520:SF2">
    <property type="entry name" value="RESPONSE REGULATOR RCP1"/>
    <property type="match status" value="1"/>
</dbReference>
<keyword evidence="4" id="KW-1185">Reference proteome</keyword>
<dbReference type="PANTHER" id="PTHR44520">
    <property type="entry name" value="RESPONSE REGULATOR RCP1-RELATED"/>
    <property type="match status" value="1"/>
</dbReference>
<dbReference type="InterPro" id="IPR011006">
    <property type="entry name" value="CheY-like_superfamily"/>
</dbReference>
<dbReference type="EMBL" id="BMOR01000007">
    <property type="protein sequence ID" value="GGN37873.1"/>
    <property type="molecule type" value="Genomic_DNA"/>
</dbReference>
<evidence type="ECO:0000256" key="1">
    <source>
        <dbReference type="PROSITE-ProRule" id="PRU00169"/>
    </source>
</evidence>
<evidence type="ECO:0000313" key="4">
    <source>
        <dbReference type="Proteomes" id="UP000645517"/>
    </source>
</evidence>
<gene>
    <name evidence="3" type="ORF">GCM10010842_20170</name>
</gene>
<dbReference type="InterPro" id="IPR052893">
    <property type="entry name" value="TCS_response_regulator"/>
</dbReference>
<proteinExistence type="predicted"/>
<feature type="modified residue" description="4-aspartylphosphate" evidence="1">
    <location>
        <position position="174"/>
    </location>
</feature>
<name>A0ABQ2J343_9DEIO</name>
<dbReference type="Gene3D" id="3.40.50.2300">
    <property type="match status" value="1"/>
</dbReference>
<dbReference type="SUPFAM" id="SSF52172">
    <property type="entry name" value="CheY-like"/>
    <property type="match status" value="1"/>
</dbReference>
<dbReference type="InterPro" id="IPR001789">
    <property type="entry name" value="Sig_transdc_resp-reg_receiver"/>
</dbReference>
<organism evidence="3 4">
    <name type="scientific">Deinococcus daejeonensis</name>
    <dbReference type="NCBI Taxonomy" id="1007098"/>
    <lineage>
        <taxon>Bacteria</taxon>
        <taxon>Thermotogati</taxon>
        <taxon>Deinococcota</taxon>
        <taxon>Deinococci</taxon>
        <taxon>Deinococcales</taxon>
        <taxon>Deinococcaceae</taxon>
        <taxon>Deinococcus</taxon>
    </lineage>
</organism>
<keyword evidence="1" id="KW-0597">Phosphoprotein</keyword>
<evidence type="ECO:0000313" key="3">
    <source>
        <dbReference type="EMBL" id="GGN37873.1"/>
    </source>
</evidence>
<reference evidence="4" key="1">
    <citation type="journal article" date="2019" name="Int. J. Syst. Evol. Microbiol.">
        <title>The Global Catalogue of Microorganisms (GCM) 10K type strain sequencing project: providing services to taxonomists for standard genome sequencing and annotation.</title>
        <authorList>
            <consortium name="The Broad Institute Genomics Platform"/>
            <consortium name="The Broad Institute Genome Sequencing Center for Infectious Disease"/>
            <person name="Wu L."/>
            <person name="Ma J."/>
        </authorList>
    </citation>
    <scope>NUCLEOTIDE SEQUENCE [LARGE SCALE GENOMIC DNA]</scope>
    <source>
        <strain evidence="4">JCM 16918</strain>
    </source>
</reference>
<dbReference type="Pfam" id="PF00072">
    <property type="entry name" value="Response_reg"/>
    <property type="match status" value="1"/>
</dbReference>
<dbReference type="CDD" id="cd17557">
    <property type="entry name" value="REC_Rcp-like"/>
    <property type="match status" value="1"/>
</dbReference>
<dbReference type="Proteomes" id="UP000645517">
    <property type="component" value="Unassembled WGS sequence"/>
</dbReference>
<evidence type="ECO:0000259" key="2">
    <source>
        <dbReference type="PROSITE" id="PS50110"/>
    </source>
</evidence>
<accession>A0ABQ2J343</accession>
<sequence length="258" mass="27727">MYSCASFVRDGSGVLKLTRPSAGSWARVNVNSLPAAFTTVRTTGPVAASCGSASTGVYRLDAGRAQALRIRDSRKRAWVYSFGAGFPAAHPESTAPRPRSSYTGGDESLVLPPGLRVSRPFRVLLVDDNPADLMLAQEVFAEHGERLTVSTCASGEEALRALRGGPLPDVVILDVNMPVMSGFEVLQTIKDDPALLSIPVVMLSTSSQPGDVARAYTLHASSYMVKSNSFQKFVDQVDAFVSFWRESRTPSWPDRSGA</sequence>
<comment type="caution">
    <text evidence="3">The sequence shown here is derived from an EMBL/GenBank/DDBJ whole genome shotgun (WGS) entry which is preliminary data.</text>
</comment>